<dbReference type="RefSeq" id="WP_207270192.1">
    <property type="nucleotide sequence ID" value="NZ_CP071463.1"/>
</dbReference>
<dbReference type="InterPro" id="IPR057167">
    <property type="entry name" value="DUF7845"/>
</dbReference>
<organism evidence="2 3">
    <name type="scientific">Natrinema longum</name>
    <dbReference type="NCBI Taxonomy" id="370324"/>
    <lineage>
        <taxon>Archaea</taxon>
        <taxon>Methanobacteriati</taxon>
        <taxon>Methanobacteriota</taxon>
        <taxon>Stenosarchaea group</taxon>
        <taxon>Halobacteria</taxon>
        <taxon>Halobacteriales</taxon>
        <taxon>Natrialbaceae</taxon>
        <taxon>Natrinema</taxon>
    </lineage>
</organism>
<dbReference type="Pfam" id="PF25227">
    <property type="entry name" value="DUF7845"/>
    <property type="match status" value="1"/>
</dbReference>
<protein>
    <recommendedName>
        <fullName evidence="1">DUF7845 domain-containing protein</fullName>
    </recommendedName>
</protein>
<evidence type="ECO:0000259" key="1">
    <source>
        <dbReference type="Pfam" id="PF25227"/>
    </source>
</evidence>
<gene>
    <name evidence="2" type="ORF">J0X27_16300</name>
</gene>
<evidence type="ECO:0000313" key="2">
    <source>
        <dbReference type="EMBL" id="QSW84988.1"/>
    </source>
</evidence>
<name>A0A8A2UAP5_9EURY</name>
<reference evidence="2 3" key="1">
    <citation type="journal article" date="2006" name="Int. J. Syst. Evol. Microbiol.">
        <title>Haloterrigena longa sp. nov. and Haloterrigena limicola sp. nov., extremely halophilic archaea isolated from a salt lake.</title>
        <authorList>
            <person name="Cui H.L."/>
            <person name="Tohty D."/>
            <person name="Zhou P.J."/>
            <person name="Liu S.J."/>
        </authorList>
    </citation>
    <scope>NUCLEOTIDE SEQUENCE [LARGE SCALE GENOMIC DNA]</scope>
    <source>
        <strain evidence="2 3">ABH32</strain>
    </source>
</reference>
<dbReference type="OrthoDB" id="316855at2157"/>
<feature type="domain" description="DUF7845" evidence="1">
    <location>
        <begin position="4"/>
        <end position="278"/>
    </location>
</feature>
<proteinExistence type="predicted"/>
<accession>A0A8A2UAP5</accession>
<evidence type="ECO:0000313" key="3">
    <source>
        <dbReference type="Proteomes" id="UP000663191"/>
    </source>
</evidence>
<dbReference type="KEGG" id="hlo:J0X27_16300"/>
<dbReference type="GeneID" id="63185338"/>
<dbReference type="AlphaFoldDB" id="A0A8A2UAP5"/>
<keyword evidence="3" id="KW-1185">Reference proteome</keyword>
<sequence length="278" mass="31837">MQLIETAPHEFAAHFLFDEYGLDPFFACDRRIKDGDGSQRAEFEFAGESWQVTLSYRDSGLEHPGEQLPTGTEFRLAEMREFDLSVESGEDIVGERSFHAHIAPRWQGMRSKGGNEISVPDDLDEGVNLHVQGSNIEFDRYHPLIQHAMRAVGINSRYFDELHEFSTVLDAERYVRIHKNESGPVHARDGPIAQLGHLLENDRTGRRKLVQYNSDEHARDRPGYYHTATLGPRRVREAFPSHELPKEVKHYYAHHAVSLDDNRSIAHSKVGASYQRSF</sequence>
<dbReference type="EMBL" id="CP071463">
    <property type="protein sequence ID" value="QSW84988.1"/>
    <property type="molecule type" value="Genomic_DNA"/>
</dbReference>
<dbReference type="Proteomes" id="UP000663191">
    <property type="component" value="Chromosome"/>
</dbReference>